<evidence type="ECO:0000313" key="6">
    <source>
        <dbReference type="EMBL" id="CUX76601.1"/>
    </source>
</evidence>
<protein>
    <recommendedName>
        <fullName evidence="4 5">Large ribosomal subunit protein bL34</fullName>
    </recommendedName>
</protein>
<dbReference type="GO" id="GO:0006412">
    <property type="term" value="P:translation"/>
    <property type="evidence" value="ECO:0007669"/>
    <property type="project" value="UniProtKB-UniRule"/>
</dbReference>
<dbReference type="Proteomes" id="UP000075222">
    <property type="component" value="Chromosome I"/>
</dbReference>
<sequence length="44" mass="5174">MGRTYHPSKVRRKRKLGFMARMGSRTGRCIVMRRIRKGRARLAA</sequence>
<name>A0A143WNB9_TREPR</name>
<keyword evidence="2 5" id="KW-0689">Ribosomal protein</keyword>
<dbReference type="GO" id="GO:1990904">
    <property type="term" value="C:ribonucleoprotein complex"/>
    <property type="evidence" value="ECO:0007669"/>
    <property type="project" value="UniProtKB-KW"/>
</dbReference>
<organism evidence="6 7">
    <name type="scientific">Tremblaya princeps</name>
    <dbReference type="NCBI Taxonomy" id="189385"/>
    <lineage>
        <taxon>Bacteria</taxon>
        <taxon>Pseudomonadati</taxon>
        <taxon>Pseudomonadota</taxon>
        <taxon>Betaproteobacteria</taxon>
        <taxon>Candidatus Tremblayella</taxon>
    </lineage>
</organism>
<dbReference type="AlphaFoldDB" id="A0A143WNB9"/>
<dbReference type="Pfam" id="PF00468">
    <property type="entry name" value="Ribosomal_L34"/>
    <property type="match status" value="1"/>
</dbReference>
<dbReference type="PANTHER" id="PTHR14503:SF4">
    <property type="entry name" value="LARGE RIBOSOMAL SUBUNIT PROTEIN BL34M"/>
    <property type="match status" value="1"/>
</dbReference>
<dbReference type="GO" id="GO:0003735">
    <property type="term" value="F:structural constituent of ribosome"/>
    <property type="evidence" value="ECO:0007669"/>
    <property type="project" value="InterPro"/>
</dbReference>
<dbReference type="PANTHER" id="PTHR14503">
    <property type="entry name" value="MITOCHONDRIAL RIBOSOMAL PROTEIN 34 FAMILY MEMBER"/>
    <property type="match status" value="1"/>
</dbReference>
<dbReference type="FunFam" id="1.10.287.3980:FF:000001">
    <property type="entry name" value="Mitochondrial ribosomal protein L34"/>
    <property type="match status" value="1"/>
</dbReference>
<dbReference type="GO" id="GO:0005840">
    <property type="term" value="C:ribosome"/>
    <property type="evidence" value="ECO:0007669"/>
    <property type="project" value="UniProtKB-KW"/>
</dbReference>
<dbReference type="HAMAP" id="MF_00391">
    <property type="entry name" value="Ribosomal_bL34"/>
    <property type="match status" value="1"/>
</dbReference>
<evidence type="ECO:0000313" key="7">
    <source>
        <dbReference type="Proteomes" id="UP000075222"/>
    </source>
</evidence>
<dbReference type="InterPro" id="IPR000271">
    <property type="entry name" value="Ribosomal_bL34"/>
</dbReference>
<keyword evidence="3 5" id="KW-0687">Ribonucleoprotein</keyword>
<evidence type="ECO:0000256" key="4">
    <source>
        <dbReference type="ARBA" id="ARBA00035177"/>
    </source>
</evidence>
<dbReference type="NCBIfam" id="TIGR01030">
    <property type="entry name" value="rpmH_bact"/>
    <property type="match status" value="1"/>
</dbReference>
<evidence type="ECO:0000256" key="2">
    <source>
        <dbReference type="ARBA" id="ARBA00022980"/>
    </source>
</evidence>
<accession>A0A143WNB9</accession>
<gene>
    <name evidence="5 6" type="primary">rpmH</name>
    <name evidence="6" type="ORF">PMARG_TP00174</name>
</gene>
<dbReference type="Gene3D" id="1.10.287.3980">
    <property type="match status" value="1"/>
</dbReference>
<evidence type="ECO:0000256" key="1">
    <source>
        <dbReference type="ARBA" id="ARBA00010111"/>
    </source>
</evidence>
<evidence type="ECO:0000256" key="5">
    <source>
        <dbReference type="HAMAP-Rule" id="MF_00391"/>
    </source>
</evidence>
<evidence type="ECO:0000256" key="3">
    <source>
        <dbReference type="ARBA" id="ARBA00023274"/>
    </source>
</evidence>
<reference evidence="7" key="1">
    <citation type="submission" date="2016-01" db="EMBL/GenBank/DDBJ databases">
        <authorList>
            <person name="Husnik F."/>
        </authorList>
    </citation>
    <scope>NUCLEOTIDE SEQUENCE [LARGE SCALE GENOMIC DNA]</scope>
</reference>
<dbReference type="PATRIC" id="fig|189385.7.peg.196"/>
<dbReference type="EMBL" id="LN998829">
    <property type="protein sequence ID" value="CUX76601.1"/>
    <property type="molecule type" value="Genomic_DNA"/>
</dbReference>
<comment type="similarity">
    <text evidence="1 5">Belongs to the bacterial ribosomal protein bL34 family.</text>
</comment>
<proteinExistence type="inferred from homology"/>